<feature type="compositionally biased region" description="Polar residues" evidence="2">
    <location>
        <begin position="320"/>
        <end position="331"/>
    </location>
</feature>
<evidence type="ECO:0000313" key="3">
    <source>
        <dbReference type="EMBL" id="CAE6523219.1"/>
    </source>
</evidence>
<evidence type="ECO:0000256" key="1">
    <source>
        <dbReference type="SAM" id="Coils"/>
    </source>
</evidence>
<feature type="compositionally biased region" description="Polar residues" evidence="2">
    <location>
        <begin position="286"/>
        <end position="309"/>
    </location>
</feature>
<evidence type="ECO:0000256" key="2">
    <source>
        <dbReference type="SAM" id="MobiDB-lite"/>
    </source>
</evidence>
<proteinExistence type="predicted"/>
<gene>
    <name evidence="3" type="ORF">RDB_LOCUS168268</name>
</gene>
<organism evidence="3 4">
    <name type="scientific">Rhizoctonia solani</name>
    <dbReference type="NCBI Taxonomy" id="456999"/>
    <lineage>
        <taxon>Eukaryota</taxon>
        <taxon>Fungi</taxon>
        <taxon>Dikarya</taxon>
        <taxon>Basidiomycota</taxon>
        <taxon>Agaricomycotina</taxon>
        <taxon>Agaricomycetes</taxon>
        <taxon>Cantharellales</taxon>
        <taxon>Ceratobasidiaceae</taxon>
        <taxon>Rhizoctonia</taxon>
    </lineage>
</organism>
<dbReference type="AlphaFoldDB" id="A0A8H3DH09"/>
<accession>A0A8H3DH09</accession>
<dbReference type="Proteomes" id="UP000663843">
    <property type="component" value="Unassembled WGS sequence"/>
</dbReference>
<evidence type="ECO:0008006" key="5">
    <source>
        <dbReference type="Google" id="ProtNLM"/>
    </source>
</evidence>
<protein>
    <recommendedName>
        <fullName evidence="5">Ricin B lectin domain-containing protein</fullName>
    </recommendedName>
</protein>
<keyword evidence="1" id="KW-0175">Coiled coil</keyword>
<reference evidence="3" key="1">
    <citation type="submission" date="2021-01" db="EMBL/GenBank/DDBJ databases">
        <authorList>
            <person name="Kaushik A."/>
        </authorList>
    </citation>
    <scope>NUCLEOTIDE SEQUENCE</scope>
    <source>
        <strain evidence="3">AG2-2IIIB</strain>
    </source>
</reference>
<sequence>MGQSQSAAAFSPNNDLEPGTYRIIHDESNKALQIQDEDKQSLIISGRDSQGSDRQVTKDHWFLLRSGDGYIFKHCQHGSYISISFQSDYPYPILATQYPTSWVIFTKEGSSRLECVIATDKAPARVISLNTGYKKSVTDGDRLHLTKLLKNDKERWRLERIGDATGDAEETRLLRQQLKIVKTELVEDKSRLKIVEEQLAANLEELETTQIEFSKRVSELEEQREAVDQTNKELSAALEEASEKDTRIIEKDREISEKDESIRIMEMKLAEKDRIIAQLKEVARGSNMQQPRSTSHSPQRQAIYSNRVSPSPKPTLAAIAQSTQSRTQSDGRTALDTKLAELGWDSD</sequence>
<dbReference type="EMBL" id="CAJMWT010007150">
    <property type="protein sequence ID" value="CAE6523219.1"/>
    <property type="molecule type" value="Genomic_DNA"/>
</dbReference>
<feature type="coiled-coil region" evidence="1">
    <location>
        <begin position="189"/>
        <end position="244"/>
    </location>
</feature>
<evidence type="ECO:0000313" key="4">
    <source>
        <dbReference type="Proteomes" id="UP000663843"/>
    </source>
</evidence>
<name>A0A8H3DH09_9AGAM</name>
<dbReference type="Gene3D" id="2.80.10.50">
    <property type="match status" value="1"/>
</dbReference>
<feature type="region of interest" description="Disordered" evidence="2">
    <location>
        <begin position="283"/>
        <end position="334"/>
    </location>
</feature>
<comment type="caution">
    <text evidence="3">The sequence shown here is derived from an EMBL/GenBank/DDBJ whole genome shotgun (WGS) entry which is preliminary data.</text>
</comment>